<evidence type="ECO:0000256" key="2">
    <source>
        <dbReference type="SAM" id="SignalP"/>
    </source>
</evidence>
<dbReference type="EMBL" id="JACGWS010000012">
    <property type="protein sequence ID" value="MBC8756598.1"/>
    <property type="molecule type" value="Genomic_DNA"/>
</dbReference>
<name>A0ABR7QDM2_9FLAO</name>
<evidence type="ECO:0000313" key="3">
    <source>
        <dbReference type="EMBL" id="MBC8756598.1"/>
    </source>
</evidence>
<evidence type="ECO:0000256" key="1">
    <source>
        <dbReference type="SAM" id="MobiDB-lite"/>
    </source>
</evidence>
<accession>A0ABR7QDM2</accession>
<proteinExistence type="predicted"/>
<feature type="compositionally biased region" description="Low complexity" evidence="1">
    <location>
        <begin position="116"/>
        <end position="129"/>
    </location>
</feature>
<sequence length="154" mass="17328">MKVFLSIFLFLVSLNIQAQDVYKTPSGKRYHLSSCRMVENVSSKLVGLETIAASKLTPCKICKPPPKSQLQKRLNSEDKSVGTSVSVRCKGYTKKGTRCKHKTRLANGYCFQHTKQNSNASRNSQSSSRCRGKTKSGNRCKRKVKNGNYCYQHD</sequence>
<keyword evidence="2" id="KW-0732">Signal</keyword>
<evidence type="ECO:0008006" key="5">
    <source>
        <dbReference type="Google" id="ProtNLM"/>
    </source>
</evidence>
<feature type="signal peptide" evidence="2">
    <location>
        <begin position="1"/>
        <end position="18"/>
    </location>
</feature>
<evidence type="ECO:0000313" key="4">
    <source>
        <dbReference type="Proteomes" id="UP000619238"/>
    </source>
</evidence>
<feature type="chain" id="PRO_5046108041" description="Secreted protein" evidence="2">
    <location>
        <begin position="19"/>
        <end position="154"/>
    </location>
</feature>
<feature type="region of interest" description="Disordered" evidence="1">
    <location>
        <begin position="116"/>
        <end position="139"/>
    </location>
</feature>
<dbReference type="Proteomes" id="UP000619238">
    <property type="component" value="Unassembled WGS sequence"/>
</dbReference>
<comment type="caution">
    <text evidence="3">The sequence shown here is derived from an EMBL/GenBank/DDBJ whole genome shotgun (WGS) entry which is preliminary data.</text>
</comment>
<feature type="compositionally biased region" description="Basic residues" evidence="1">
    <location>
        <begin position="130"/>
        <end position="139"/>
    </location>
</feature>
<keyword evidence="4" id="KW-1185">Reference proteome</keyword>
<organism evidence="3 4">
    <name type="scientific">Kordia aestuariivivens</name>
    <dbReference type="NCBI Taxonomy" id="2759037"/>
    <lineage>
        <taxon>Bacteria</taxon>
        <taxon>Pseudomonadati</taxon>
        <taxon>Bacteroidota</taxon>
        <taxon>Flavobacteriia</taxon>
        <taxon>Flavobacteriales</taxon>
        <taxon>Flavobacteriaceae</taxon>
        <taxon>Kordia</taxon>
    </lineage>
</organism>
<dbReference type="Pfam" id="PF19067">
    <property type="entry name" value="DUF5763"/>
    <property type="match status" value="1"/>
</dbReference>
<dbReference type="InterPro" id="IPR043914">
    <property type="entry name" value="DUF5763"/>
</dbReference>
<protein>
    <recommendedName>
        <fullName evidence="5">Secreted protein</fullName>
    </recommendedName>
</protein>
<gene>
    <name evidence="3" type="ORF">H2O64_18140</name>
</gene>
<dbReference type="RefSeq" id="WP_187563636.1">
    <property type="nucleotide sequence ID" value="NZ_JACGWS010000012.1"/>
</dbReference>
<reference evidence="3 4" key="1">
    <citation type="submission" date="2020-07" db="EMBL/GenBank/DDBJ databases">
        <title>Description of Kordia aestuariivivens sp. nov., isolated from a tidal flat.</title>
        <authorList>
            <person name="Park S."/>
            <person name="Yoon J.-H."/>
        </authorList>
    </citation>
    <scope>NUCLEOTIDE SEQUENCE [LARGE SCALE GENOMIC DNA]</scope>
    <source>
        <strain evidence="3 4">YSTF-M3</strain>
    </source>
</reference>